<evidence type="ECO:0000256" key="5">
    <source>
        <dbReference type="ARBA" id="ARBA00023136"/>
    </source>
</evidence>
<name>A0A840YRJ1_9SPHN</name>
<feature type="transmembrane region" description="Helical" evidence="7">
    <location>
        <begin position="142"/>
        <end position="171"/>
    </location>
</feature>
<organism evidence="8 9">
    <name type="scientific">Sphingomonas xinjiangensis</name>
    <dbReference type="NCBI Taxonomy" id="643568"/>
    <lineage>
        <taxon>Bacteria</taxon>
        <taxon>Pseudomonadati</taxon>
        <taxon>Pseudomonadota</taxon>
        <taxon>Alphaproteobacteria</taxon>
        <taxon>Sphingomonadales</taxon>
        <taxon>Sphingomonadaceae</taxon>
        <taxon>Sphingomonas</taxon>
    </lineage>
</organism>
<keyword evidence="4 7" id="KW-1133">Transmembrane helix</keyword>
<feature type="compositionally biased region" description="Low complexity" evidence="6">
    <location>
        <begin position="330"/>
        <end position="347"/>
    </location>
</feature>
<dbReference type="EMBL" id="JACIJF010000009">
    <property type="protein sequence ID" value="MBB5711663.1"/>
    <property type="molecule type" value="Genomic_DNA"/>
</dbReference>
<keyword evidence="2" id="KW-1003">Cell membrane</keyword>
<keyword evidence="5 7" id="KW-0472">Membrane</keyword>
<proteinExistence type="predicted"/>
<evidence type="ECO:0000313" key="9">
    <source>
        <dbReference type="Proteomes" id="UP000527143"/>
    </source>
</evidence>
<dbReference type="Pfam" id="PF03631">
    <property type="entry name" value="Virul_fac_BrkB"/>
    <property type="match status" value="1"/>
</dbReference>
<accession>A0A840YRJ1</accession>
<dbReference type="Proteomes" id="UP000527143">
    <property type="component" value="Unassembled WGS sequence"/>
</dbReference>
<dbReference type="NCBIfam" id="TIGR00765">
    <property type="entry name" value="yihY_not_rbn"/>
    <property type="match status" value="1"/>
</dbReference>
<reference evidence="8 9" key="1">
    <citation type="submission" date="2020-08" db="EMBL/GenBank/DDBJ databases">
        <title>Genomic Encyclopedia of Type Strains, Phase IV (KMG-IV): sequencing the most valuable type-strain genomes for metagenomic binning, comparative biology and taxonomic classification.</title>
        <authorList>
            <person name="Goeker M."/>
        </authorList>
    </citation>
    <scope>NUCLEOTIDE SEQUENCE [LARGE SCALE GENOMIC DNA]</scope>
    <source>
        <strain evidence="8 9">DSM 26736</strain>
    </source>
</reference>
<gene>
    <name evidence="8" type="ORF">FHT02_002914</name>
</gene>
<evidence type="ECO:0000256" key="6">
    <source>
        <dbReference type="SAM" id="MobiDB-lite"/>
    </source>
</evidence>
<dbReference type="PANTHER" id="PTHR30213:SF0">
    <property type="entry name" value="UPF0761 MEMBRANE PROTEIN YIHY"/>
    <property type="match status" value="1"/>
</dbReference>
<feature type="transmembrane region" description="Helical" evidence="7">
    <location>
        <begin position="183"/>
        <end position="207"/>
    </location>
</feature>
<protein>
    <submittedName>
        <fullName evidence="8">Membrane protein</fullName>
    </submittedName>
</protein>
<feature type="region of interest" description="Disordered" evidence="6">
    <location>
        <begin position="316"/>
        <end position="356"/>
    </location>
</feature>
<sequence length="418" mass="43264">MDAKGRDATSPWKMPLAGWKQVAVRVWNESGDDNIGLIAAGVAFYGFLALVPLLTAILLCYGIFADPKTVVEDMQALTSLVPADVARTVGAQLMELVQSSDGKKGFGILIALALAIFGARNGAGAIITALNIAYEEQEKRSFIMVNLTALAITAAAVLAAILAASALTALAALGRWMHYDATVLPLLGTVVTYVLLTLAGAGAAAALYRVGPSRGKAQWTWLSAGSIFSALLWLGLTLGFGAYVRYIAKFDATYGSLGAVVALLTFLYLASYVLLFGAELNSELEHQTAKDTTTGAPQPMGTRRAWVADHVAADGDAEDAPAKPKPPEPSGAAPNVATRPVARTPSTPAAPAPEPGTGFVAGRAVARAARISGLPKIGWVTTGLVTVGLAMVRRRGKAGAGVALIAAATGLSWLRARD</sequence>
<feature type="transmembrane region" description="Helical" evidence="7">
    <location>
        <begin position="256"/>
        <end position="278"/>
    </location>
</feature>
<dbReference type="InterPro" id="IPR017039">
    <property type="entry name" value="Virul_fac_BrkB"/>
</dbReference>
<feature type="transmembrane region" description="Helical" evidence="7">
    <location>
        <begin position="219"/>
        <end position="244"/>
    </location>
</feature>
<keyword evidence="9" id="KW-1185">Reference proteome</keyword>
<evidence type="ECO:0000256" key="4">
    <source>
        <dbReference type="ARBA" id="ARBA00022989"/>
    </source>
</evidence>
<evidence type="ECO:0000256" key="3">
    <source>
        <dbReference type="ARBA" id="ARBA00022692"/>
    </source>
</evidence>
<evidence type="ECO:0000256" key="1">
    <source>
        <dbReference type="ARBA" id="ARBA00004651"/>
    </source>
</evidence>
<dbReference type="GO" id="GO:0005886">
    <property type="term" value="C:plasma membrane"/>
    <property type="evidence" value="ECO:0007669"/>
    <property type="project" value="UniProtKB-SubCell"/>
</dbReference>
<evidence type="ECO:0000256" key="2">
    <source>
        <dbReference type="ARBA" id="ARBA00022475"/>
    </source>
</evidence>
<evidence type="ECO:0000256" key="7">
    <source>
        <dbReference type="SAM" id="Phobius"/>
    </source>
</evidence>
<comment type="caution">
    <text evidence="8">The sequence shown here is derived from an EMBL/GenBank/DDBJ whole genome shotgun (WGS) entry which is preliminary data.</text>
</comment>
<feature type="transmembrane region" description="Helical" evidence="7">
    <location>
        <begin position="35"/>
        <end position="64"/>
    </location>
</feature>
<feature type="transmembrane region" description="Helical" evidence="7">
    <location>
        <begin position="106"/>
        <end position="130"/>
    </location>
</feature>
<evidence type="ECO:0000313" key="8">
    <source>
        <dbReference type="EMBL" id="MBB5711663.1"/>
    </source>
</evidence>
<dbReference type="AlphaFoldDB" id="A0A840YRJ1"/>
<dbReference type="PANTHER" id="PTHR30213">
    <property type="entry name" value="INNER MEMBRANE PROTEIN YHJD"/>
    <property type="match status" value="1"/>
</dbReference>
<dbReference type="RefSeq" id="WP_184088859.1">
    <property type="nucleotide sequence ID" value="NZ_JACIJF010000009.1"/>
</dbReference>
<comment type="subcellular location">
    <subcellularLocation>
        <location evidence="1">Cell membrane</location>
        <topology evidence="1">Multi-pass membrane protein</topology>
    </subcellularLocation>
</comment>
<keyword evidence="3 7" id="KW-0812">Transmembrane</keyword>
<feature type="transmembrane region" description="Helical" evidence="7">
    <location>
        <begin position="398"/>
        <end position="416"/>
    </location>
</feature>